<dbReference type="GO" id="GO:0000160">
    <property type="term" value="P:phosphorelay signal transduction system"/>
    <property type="evidence" value="ECO:0007669"/>
    <property type="project" value="InterPro"/>
</dbReference>
<dbReference type="Pfam" id="PF13424">
    <property type="entry name" value="TPR_12"/>
    <property type="match status" value="2"/>
</dbReference>
<dbReference type="CDD" id="cd15831">
    <property type="entry name" value="BTAD"/>
    <property type="match status" value="1"/>
</dbReference>
<dbReference type="SUPFAM" id="SSF52540">
    <property type="entry name" value="P-loop containing nucleoside triphosphate hydrolases"/>
    <property type="match status" value="1"/>
</dbReference>
<dbReference type="SUPFAM" id="SSF48452">
    <property type="entry name" value="TPR-like"/>
    <property type="match status" value="2"/>
</dbReference>
<dbReference type="InterPro" id="IPR011990">
    <property type="entry name" value="TPR-like_helical_dom_sf"/>
</dbReference>
<dbReference type="PROSITE" id="PS51755">
    <property type="entry name" value="OMPR_PHOB"/>
    <property type="match status" value="1"/>
</dbReference>
<accession>A0A3E0HFA4</accession>
<name>A0A3E0HFA4_9PSEU</name>
<comment type="caution">
    <text evidence="7">The sequence shown here is derived from an EMBL/GenBank/DDBJ whole genome shotgun (WGS) entry which is preliminary data.</text>
</comment>
<dbReference type="SMART" id="SM01043">
    <property type="entry name" value="BTAD"/>
    <property type="match status" value="1"/>
</dbReference>
<evidence type="ECO:0000259" key="6">
    <source>
        <dbReference type="PROSITE" id="PS51755"/>
    </source>
</evidence>
<evidence type="ECO:0000256" key="2">
    <source>
        <dbReference type="ARBA" id="ARBA00023015"/>
    </source>
</evidence>
<dbReference type="AlphaFoldDB" id="A0A3E0HFA4"/>
<dbReference type="GO" id="GO:0043531">
    <property type="term" value="F:ADP binding"/>
    <property type="evidence" value="ECO:0007669"/>
    <property type="project" value="InterPro"/>
</dbReference>
<dbReference type="SMART" id="SM00862">
    <property type="entry name" value="Trans_reg_C"/>
    <property type="match status" value="1"/>
</dbReference>
<dbReference type="PANTHER" id="PTHR35807">
    <property type="entry name" value="TRANSCRIPTIONAL REGULATOR REDD-RELATED"/>
    <property type="match status" value="1"/>
</dbReference>
<dbReference type="PANTHER" id="PTHR35807:SF1">
    <property type="entry name" value="TRANSCRIPTIONAL REGULATOR REDD"/>
    <property type="match status" value="1"/>
</dbReference>
<dbReference type="Proteomes" id="UP000256269">
    <property type="component" value="Unassembled WGS sequence"/>
</dbReference>
<dbReference type="Gene3D" id="1.25.40.10">
    <property type="entry name" value="Tetratricopeptide repeat domain"/>
    <property type="match status" value="2"/>
</dbReference>
<dbReference type="Pfam" id="PF03704">
    <property type="entry name" value="BTAD"/>
    <property type="match status" value="1"/>
</dbReference>
<evidence type="ECO:0000256" key="4">
    <source>
        <dbReference type="ARBA" id="ARBA00023163"/>
    </source>
</evidence>
<sequence length="917" mass="98249">MAAAQVRVLGPLEVETGGRTVELSWPRLRVLVALLVANAGRVVSVAALVESLWGQRVSPDAHRTVRTYISRLRQALPAKDLILTRSPGYLIQLAPDAIDAVRFERAAADGRKALADGHFHTAAEGLRAALAVWRDDAYGEFAEITALRIEGDRLNRLRLSVVEDRIDADLGTGTGGELIPELEGLIVLHPGRERLWGQLMRALYRAGRQSDALAAFRRAREALVEEAGVEPSPVLTAIHQRILAHDPTLLPTTGVRPAQLPPAARGFTGRATEIAALDAHLAEPAAVVIAGSAGVGKTALALHWAHRVAEQFPDGQLYLNLRGFDPHLPPVATAEAIRVLLDAFSLPPERIPATVDAQVSLYRSLVAGKRALIVIDDAATSQQVRPLLPGSGCATVITSRDRLTGLVTADGALPLVLDRIDADQAQELLIARLGRDRVAAEPDAVDAIVASCAGLPLALAVVAARLAGQPRYPLAAVAADLQSERLDALDTGDPATRIRALFAVSYQRLEPDAARLFRLLGLHPGPHVTPAAAASLAAVPPARVRVLLAELARAHLVEDLLPGQYVMHDLLRMYAEELTHQQDDRVAATGRMLDHYLHGARAAVAVLDPAVTLPTLAPPPESVVAPSFDDLRSAMAWLGAEHPVLVALVHLSGADEYAVGLASTVANFLTFQGYGHHQSVVQHAALAAAQRLGDTVAQARAHRVLGVVQFLESRFDDALAHHGEALDLLGPSGNPVERADIHHSIAFALNQTGRLWEALDHAERALDLYRAAGHPRQAQELGFVGVCHAMLGDNDKAIDCAHRSLALHGTITDPYGTAAALWCLGHARHNLGHYPESIAAYRELVAVHGKYGNRQYLAESLMRLGDVHDEAGEAEHADEMWQQAFEIFTDLGHANAHKVKARLAGAHRLPPLPVVIG</sequence>
<keyword evidence="3 5" id="KW-0238">DNA-binding</keyword>
<dbReference type="SUPFAM" id="SSF46894">
    <property type="entry name" value="C-terminal effector domain of the bipartite response regulators"/>
    <property type="match status" value="1"/>
</dbReference>
<dbReference type="InterPro" id="IPR001867">
    <property type="entry name" value="OmpR/PhoB-type_DNA-bd"/>
</dbReference>
<gene>
    <name evidence="7" type="ORF">BCF44_109423</name>
</gene>
<dbReference type="InterPro" id="IPR036388">
    <property type="entry name" value="WH-like_DNA-bd_sf"/>
</dbReference>
<protein>
    <submittedName>
        <fullName evidence="7">DNA-binding SARP family transcriptional activator</fullName>
    </submittedName>
</protein>
<dbReference type="InterPro" id="IPR051677">
    <property type="entry name" value="AfsR-DnrI-RedD_regulator"/>
</dbReference>
<evidence type="ECO:0000256" key="5">
    <source>
        <dbReference type="PROSITE-ProRule" id="PRU01091"/>
    </source>
</evidence>
<dbReference type="InterPro" id="IPR041664">
    <property type="entry name" value="AAA_16"/>
</dbReference>
<dbReference type="InterPro" id="IPR005158">
    <property type="entry name" value="BTAD"/>
</dbReference>
<dbReference type="InterPro" id="IPR027417">
    <property type="entry name" value="P-loop_NTPase"/>
</dbReference>
<comment type="similarity">
    <text evidence="1">Belongs to the AfsR/DnrI/RedD regulatory family.</text>
</comment>
<dbReference type="EMBL" id="QUNO01000009">
    <property type="protein sequence ID" value="REH43877.1"/>
    <property type="molecule type" value="Genomic_DNA"/>
</dbReference>
<dbReference type="PRINTS" id="PR00364">
    <property type="entry name" value="DISEASERSIST"/>
</dbReference>
<dbReference type="GO" id="GO:0006355">
    <property type="term" value="P:regulation of DNA-templated transcription"/>
    <property type="evidence" value="ECO:0007669"/>
    <property type="project" value="InterPro"/>
</dbReference>
<dbReference type="RefSeq" id="WP_116177286.1">
    <property type="nucleotide sequence ID" value="NZ_CP144375.1"/>
</dbReference>
<keyword evidence="8" id="KW-1185">Reference proteome</keyword>
<dbReference type="GO" id="GO:0003677">
    <property type="term" value="F:DNA binding"/>
    <property type="evidence" value="ECO:0007669"/>
    <property type="project" value="UniProtKB-UniRule"/>
</dbReference>
<reference evidence="7 8" key="1">
    <citation type="submission" date="2018-08" db="EMBL/GenBank/DDBJ databases">
        <title>Genomic Encyclopedia of Archaeal and Bacterial Type Strains, Phase II (KMG-II): from individual species to whole genera.</title>
        <authorList>
            <person name="Goeker M."/>
        </authorList>
    </citation>
    <scope>NUCLEOTIDE SEQUENCE [LARGE SCALE GENOMIC DNA]</scope>
    <source>
        <strain evidence="7 8">DSM 45791</strain>
    </source>
</reference>
<dbReference type="SMART" id="SM00028">
    <property type="entry name" value="TPR"/>
    <property type="match status" value="6"/>
</dbReference>
<evidence type="ECO:0000313" key="8">
    <source>
        <dbReference type="Proteomes" id="UP000256269"/>
    </source>
</evidence>
<dbReference type="Pfam" id="PF00486">
    <property type="entry name" value="Trans_reg_C"/>
    <property type="match status" value="1"/>
</dbReference>
<evidence type="ECO:0000256" key="1">
    <source>
        <dbReference type="ARBA" id="ARBA00005820"/>
    </source>
</evidence>
<proteinExistence type="inferred from homology"/>
<dbReference type="InterPro" id="IPR019734">
    <property type="entry name" value="TPR_rpt"/>
</dbReference>
<keyword evidence="2" id="KW-0805">Transcription regulation</keyword>
<organism evidence="7 8">
    <name type="scientific">Kutzneria buriramensis</name>
    <dbReference type="NCBI Taxonomy" id="1045776"/>
    <lineage>
        <taxon>Bacteria</taxon>
        <taxon>Bacillati</taxon>
        <taxon>Actinomycetota</taxon>
        <taxon>Actinomycetes</taxon>
        <taxon>Pseudonocardiales</taxon>
        <taxon>Pseudonocardiaceae</taxon>
        <taxon>Kutzneria</taxon>
    </lineage>
</organism>
<dbReference type="OrthoDB" id="581105at2"/>
<dbReference type="Pfam" id="PF13191">
    <property type="entry name" value="AAA_16"/>
    <property type="match status" value="1"/>
</dbReference>
<dbReference type="Gene3D" id="1.10.10.10">
    <property type="entry name" value="Winged helix-like DNA-binding domain superfamily/Winged helix DNA-binding domain"/>
    <property type="match status" value="1"/>
</dbReference>
<feature type="domain" description="OmpR/PhoB-type" evidence="6">
    <location>
        <begin position="1"/>
        <end position="93"/>
    </location>
</feature>
<dbReference type="CDD" id="cd00383">
    <property type="entry name" value="trans_reg_C"/>
    <property type="match status" value="1"/>
</dbReference>
<evidence type="ECO:0000256" key="3">
    <source>
        <dbReference type="ARBA" id="ARBA00023125"/>
    </source>
</evidence>
<dbReference type="InterPro" id="IPR016032">
    <property type="entry name" value="Sig_transdc_resp-reg_C-effctor"/>
</dbReference>
<feature type="DNA-binding region" description="OmpR/PhoB-type" evidence="5">
    <location>
        <begin position="1"/>
        <end position="93"/>
    </location>
</feature>
<dbReference type="Gene3D" id="3.40.50.300">
    <property type="entry name" value="P-loop containing nucleotide triphosphate hydrolases"/>
    <property type="match status" value="1"/>
</dbReference>
<evidence type="ECO:0000313" key="7">
    <source>
        <dbReference type="EMBL" id="REH43877.1"/>
    </source>
</evidence>
<keyword evidence="4" id="KW-0804">Transcription</keyword>